<dbReference type="Pfam" id="PF10677">
    <property type="entry name" value="DUF2490"/>
    <property type="match status" value="1"/>
</dbReference>
<evidence type="ECO:0008006" key="4">
    <source>
        <dbReference type="Google" id="ProtNLM"/>
    </source>
</evidence>
<keyword evidence="1" id="KW-0732">Signal</keyword>
<gene>
    <name evidence="2" type="ORF">GCM10010967_55390</name>
</gene>
<name>A0ABQ2IKZ9_9BACT</name>
<dbReference type="EMBL" id="BMLI01000004">
    <property type="protein sequence ID" value="GGN12297.1"/>
    <property type="molecule type" value="Genomic_DNA"/>
</dbReference>
<comment type="caution">
    <text evidence="2">The sequence shown here is derived from an EMBL/GenBank/DDBJ whole genome shotgun (WGS) entry which is preliminary data.</text>
</comment>
<proteinExistence type="predicted"/>
<dbReference type="InterPro" id="IPR019619">
    <property type="entry name" value="DUF2490"/>
</dbReference>
<feature type="signal peptide" evidence="1">
    <location>
        <begin position="1"/>
        <end position="29"/>
    </location>
</feature>
<feature type="chain" id="PRO_5047282364" description="DUF2490 domain-containing protein" evidence="1">
    <location>
        <begin position="30"/>
        <end position="217"/>
    </location>
</feature>
<keyword evidence="3" id="KW-1185">Reference proteome</keyword>
<sequence length="217" mass="24858">MPAGFRLPVARLCVAVAGVCFLCTYDAYAEDPDACWLMPGLNYRFSEKRYGFLQAGWNPALRLGLVYGNFIIRPRPALDINIGSMYIDYLNREGREWTLMNGFTARIPAGPFVVENRGLVWNRFISNGNDLHFYRNRVRLMWPLKTTWHLTPYLVDEPSFSFNRGDIARNRLGGGFIVTINKRVVVDASYARQSDKVSGKLNLFFVMVTAQLPHQEH</sequence>
<accession>A0ABQ2IKZ9</accession>
<evidence type="ECO:0000313" key="3">
    <source>
        <dbReference type="Proteomes" id="UP000632339"/>
    </source>
</evidence>
<dbReference type="Proteomes" id="UP000632339">
    <property type="component" value="Unassembled WGS sequence"/>
</dbReference>
<evidence type="ECO:0000313" key="2">
    <source>
        <dbReference type="EMBL" id="GGN12297.1"/>
    </source>
</evidence>
<reference evidence="3" key="1">
    <citation type="journal article" date="2019" name="Int. J. Syst. Evol. Microbiol.">
        <title>The Global Catalogue of Microorganisms (GCM) 10K type strain sequencing project: providing services to taxonomists for standard genome sequencing and annotation.</title>
        <authorList>
            <consortium name="The Broad Institute Genomics Platform"/>
            <consortium name="The Broad Institute Genome Sequencing Center for Infectious Disease"/>
            <person name="Wu L."/>
            <person name="Ma J."/>
        </authorList>
    </citation>
    <scope>NUCLEOTIDE SEQUENCE [LARGE SCALE GENOMIC DNA]</scope>
    <source>
        <strain evidence="3">CGMCC 1.6375</strain>
    </source>
</reference>
<evidence type="ECO:0000256" key="1">
    <source>
        <dbReference type="SAM" id="SignalP"/>
    </source>
</evidence>
<organism evidence="2 3">
    <name type="scientific">Dyadobacter beijingensis</name>
    <dbReference type="NCBI Taxonomy" id="365489"/>
    <lineage>
        <taxon>Bacteria</taxon>
        <taxon>Pseudomonadati</taxon>
        <taxon>Bacteroidota</taxon>
        <taxon>Cytophagia</taxon>
        <taxon>Cytophagales</taxon>
        <taxon>Spirosomataceae</taxon>
        <taxon>Dyadobacter</taxon>
    </lineage>
</organism>
<protein>
    <recommendedName>
        <fullName evidence="4">DUF2490 domain-containing protein</fullName>
    </recommendedName>
</protein>